<feature type="region of interest" description="Disordered" evidence="1">
    <location>
        <begin position="1"/>
        <end position="148"/>
    </location>
</feature>
<accession>A0A9P4MKH4</accession>
<keyword evidence="3" id="KW-1185">Reference proteome</keyword>
<evidence type="ECO:0000256" key="1">
    <source>
        <dbReference type="SAM" id="MobiDB-lite"/>
    </source>
</evidence>
<feature type="compositionally biased region" description="Low complexity" evidence="1">
    <location>
        <begin position="40"/>
        <end position="52"/>
    </location>
</feature>
<name>A0A9P4MKH4_9PEZI</name>
<organism evidence="2 3">
    <name type="scientific">Myriangium duriaei CBS 260.36</name>
    <dbReference type="NCBI Taxonomy" id="1168546"/>
    <lineage>
        <taxon>Eukaryota</taxon>
        <taxon>Fungi</taxon>
        <taxon>Dikarya</taxon>
        <taxon>Ascomycota</taxon>
        <taxon>Pezizomycotina</taxon>
        <taxon>Dothideomycetes</taxon>
        <taxon>Dothideomycetidae</taxon>
        <taxon>Myriangiales</taxon>
        <taxon>Myriangiaceae</taxon>
        <taxon>Myriangium</taxon>
    </lineage>
</organism>
<feature type="compositionally biased region" description="Low complexity" evidence="1">
    <location>
        <begin position="179"/>
        <end position="200"/>
    </location>
</feature>
<comment type="caution">
    <text evidence="2">The sequence shown here is derived from an EMBL/GenBank/DDBJ whole genome shotgun (WGS) entry which is preliminary data.</text>
</comment>
<evidence type="ECO:0000313" key="2">
    <source>
        <dbReference type="EMBL" id="KAF2150806.1"/>
    </source>
</evidence>
<dbReference type="EMBL" id="ML996089">
    <property type="protein sequence ID" value="KAF2150806.1"/>
    <property type="molecule type" value="Genomic_DNA"/>
</dbReference>
<reference evidence="2" key="1">
    <citation type="journal article" date="2020" name="Stud. Mycol.">
        <title>101 Dothideomycetes genomes: a test case for predicting lifestyles and emergence of pathogens.</title>
        <authorList>
            <person name="Haridas S."/>
            <person name="Albert R."/>
            <person name="Binder M."/>
            <person name="Bloem J."/>
            <person name="Labutti K."/>
            <person name="Salamov A."/>
            <person name="Andreopoulos B."/>
            <person name="Baker S."/>
            <person name="Barry K."/>
            <person name="Bills G."/>
            <person name="Bluhm B."/>
            <person name="Cannon C."/>
            <person name="Castanera R."/>
            <person name="Culley D."/>
            <person name="Daum C."/>
            <person name="Ezra D."/>
            <person name="Gonzalez J."/>
            <person name="Henrissat B."/>
            <person name="Kuo A."/>
            <person name="Liang C."/>
            <person name="Lipzen A."/>
            <person name="Lutzoni F."/>
            <person name="Magnuson J."/>
            <person name="Mondo S."/>
            <person name="Nolan M."/>
            <person name="Ohm R."/>
            <person name="Pangilinan J."/>
            <person name="Park H.-J."/>
            <person name="Ramirez L."/>
            <person name="Alfaro M."/>
            <person name="Sun H."/>
            <person name="Tritt A."/>
            <person name="Yoshinaga Y."/>
            <person name="Zwiers L.-H."/>
            <person name="Turgeon B."/>
            <person name="Goodwin S."/>
            <person name="Spatafora J."/>
            <person name="Crous P."/>
            <person name="Grigoriev I."/>
        </authorList>
    </citation>
    <scope>NUCLEOTIDE SEQUENCE</scope>
    <source>
        <strain evidence="2">CBS 260.36</strain>
    </source>
</reference>
<dbReference type="Proteomes" id="UP000799439">
    <property type="component" value="Unassembled WGS sequence"/>
</dbReference>
<gene>
    <name evidence="2" type="ORF">K461DRAFT_270201</name>
</gene>
<protein>
    <submittedName>
        <fullName evidence="2">Uncharacterized protein</fullName>
    </submittedName>
</protein>
<proteinExistence type="predicted"/>
<sequence length="498" mass="54137">MALAEDNPYAFSTHSRGSSGNSEYPTPSTPTFSIPEHSRLASSTSSLASTPPCDRMDSPTLPPKSVLHDLAEDPSERDDGLQMASRARAPSLMNDESDFYAIWPTRTNSRTSCDYDLSDDFHTDSDYPPESPRTRRGSGEDGGPPATTLKARLSQRMPSLPRRLREKRSYTSLNFQGVRSAPASRAPSIRSPSISKPNSSAIDVTDFATDSPPIPALPTRHVQPAQLHIPESSLPEVDEPIDRKTLASTPLLPPCMMERNRSDTAFIQSPLQSPSVAEPIGFNFGDSSTSTPLASNVQSPILSSKASMVSLSGSRASQARSSADLHASIEKLAEGPFDKWADRLGHANFEISPVPYAPIACDLEACKALTADWELARKRYFNHASTVSEDYGPTSNTFKLTEEKWAAIDAQWKQNFDLTVARAKSCGVDVDTVPCLSESTALAKIPTIDGPDSKGKCMTLADNGEIVGPMVTYVSRIKPQSKKNSFMRFFSDLRLTTS</sequence>
<feature type="compositionally biased region" description="Polar residues" evidence="1">
    <location>
        <begin position="10"/>
        <end position="32"/>
    </location>
</feature>
<dbReference type="AlphaFoldDB" id="A0A9P4MKH4"/>
<dbReference type="OrthoDB" id="3882058at2759"/>
<feature type="region of interest" description="Disordered" evidence="1">
    <location>
        <begin position="178"/>
        <end position="200"/>
    </location>
</feature>
<evidence type="ECO:0000313" key="3">
    <source>
        <dbReference type="Proteomes" id="UP000799439"/>
    </source>
</evidence>